<comment type="caution">
    <text evidence="1">The sequence shown here is derived from an EMBL/GenBank/DDBJ whole genome shotgun (WGS) entry which is preliminary data.</text>
</comment>
<dbReference type="EMBL" id="JAAOIW010000045">
    <property type="protein sequence ID" value="NHN35585.1"/>
    <property type="molecule type" value="Genomic_DNA"/>
</dbReference>
<dbReference type="Proteomes" id="UP001165962">
    <property type="component" value="Unassembled WGS sequence"/>
</dbReference>
<organism evidence="1 2">
    <name type="scientific">Paenibacillus agricola</name>
    <dbReference type="NCBI Taxonomy" id="2716264"/>
    <lineage>
        <taxon>Bacteria</taxon>
        <taxon>Bacillati</taxon>
        <taxon>Bacillota</taxon>
        <taxon>Bacilli</taxon>
        <taxon>Bacillales</taxon>
        <taxon>Paenibacillaceae</taxon>
        <taxon>Paenibacillus</taxon>
    </lineage>
</organism>
<protein>
    <submittedName>
        <fullName evidence="1">Uncharacterized protein</fullName>
    </submittedName>
</protein>
<sequence length="155" mass="18460">MDIIGDVKRNITSLEKLKDALDQIDSDNVDLEMFKKYTIERSIADYNQKLEKMTYKKFPHRCELCQQWIEELEPEQKSIMICQTCRVNLPKTMTTNEIEPLWGLHVGKIKQDIDNHLLDDFIDAGLIWKSGRYWLIHELVMQKHYERKLGYKRGS</sequence>
<evidence type="ECO:0000313" key="2">
    <source>
        <dbReference type="Proteomes" id="UP001165962"/>
    </source>
</evidence>
<proteinExistence type="predicted"/>
<dbReference type="RefSeq" id="WP_166158716.1">
    <property type="nucleotide sequence ID" value="NZ_JAAOIW010000045.1"/>
</dbReference>
<accession>A0ABX0JG97</accession>
<reference evidence="1" key="1">
    <citation type="submission" date="2020-03" db="EMBL/GenBank/DDBJ databases">
        <title>Draft sequencing of Paenibacilllus sp. S3N08.</title>
        <authorList>
            <person name="Kim D.-U."/>
        </authorList>
    </citation>
    <scope>NUCLEOTIDE SEQUENCE</scope>
    <source>
        <strain evidence="1">S3N08</strain>
    </source>
</reference>
<gene>
    <name evidence="1" type="ORF">G9U52_38535</name>
</gene>
<keyword evidence="2" id="KW-1185">Reference proteome</keyword>
<name>A0ABX0JG97_9BACL</name>
<evidence type="ECO:0000313" key="1">
    <source>
        <dbReference type="EMBL" id="NHN35585.1"/>
    </source>
</evidence>